<organism evidence="1">
    <name type="scientific">Cucumis melo</name>
    <name type="common">Muskmelon</name>
    <dbReference type="NCBI Taxonomy" id="3656"/>
    <lineage>
        <taxon>Eukaryota</taxon>
        <taxon>Viridiplantae</taxon>
        <taxon>Streptophyta</taxon>
        <taxon>Embryophyta</taxon>
        <taxon>Tracheophyta</taxon>
        <taxon>Spermatophyta</taxon>
        <taxon>Magnoliopsida</taxon>
        <taxon>eudicotyledons</taxon>
        <taxon>Gunneridae</taxon>
        <taxon>Pentapetalae</taxon>
        <taxon>rosids</taxon>
        <taxon>fabids</taxon>
        <taxon>Cucurbitales</taxon>
        <taxon>Cucurbitaceae</taxon>
        <taxon>Benincaseae</taxon>
        <taxon>Cucumis</taxon>
    </lineage>
</organism>
<sequence>MTSGIGLTSPNVPCMASRGVEQLFYYILLADVVNIDVRNDHTCPNAFRRDVVEIQELNIHLTSSDVFNHDVGITRLGRHMFVGIGDESLCSDESRPKLGTQALPPSQKWLLINVRLRFGFSVRVLQISVVLLPLCRMEFSFKKN</sequence>
<evidence type="ECO:0000313" key="1">
    <source>
        <dbReference type="EnsemblPlants" id="MELO3C032721.2.1"/>
    </source>
</evidence>
<accession>A0A9I9EEP3</accession>
<dbReference type="Gramene" id="MELO3C032721.2.1">
    <property type="protein sequence ID" value="MELO3C032721.2.1"/>
    <property type="gene ID" value="MELO3C032721.2"/>
</dbReference>
<dbReference type="AlphaFoldDB" id="A0A9I9EEP3"/>
<name>A0A9I9EEP3_CUCME</name>
<dbReference type="EnsemblPlants" id="MELO3C032721.2.1">
    <property type="protein sequence ID" value="MELO3C032721.2.1"/>
    <property type="gene ID" value="MELO3C032721.2"/>
</dbReference>
<proteinExistence type="predicted"/>
<protein>
    <submittedName>
        <fullName evidence="1">Uncharacterized protein</fullName>
    </submittedName>
</protein>
<reference evidence="1" key="1">
    <citation type="submission" date="2023-03" db="UniProtKB">
        <authorList>
            <consortium name="EnsemblPlants"/>
        </authorList>
    </citation>
    <scope>IDENTIFICATION</scope>
</reference>